<dbReference type="GO" id="GO:0045493">
    <property type="term" value="P:xylan catabolic process"/>
    <property type="evidence" value="ECO:0007669"/>
    <property type="project" value="UniProtKB-KW"/>
</dbReference>
<comment type="caution">
    <text evidence="9">The sequence shown here is derived from an EMBL/GenBank/DDBJ whole genome shotgun (WGS) entry which is preliminary data.</text>
</comment>
<protein>
    <recommendedName>
        <fullName evidence="8">Phospholipase/carboxylesterase/thioesterase domain-containing protein</fullName>
    </recommendedName>
</protein>
<dbReference type="Gene3D" id="3.40.50.1820">
    <property type="entry name" value="alpha/beta hydrolase"/>
    <property type="match status" value="1"/>
</dbReference>
<keyword evidence="4" id="KW-0732">Signal</keyword>
<evidence type="ECO:0000256" key="6">
    <source>
        <dbReference type="ARBA" id="ARBA00023277"/>
    </source>
</evidence>
<keyword evidence="3" id="KW-0858">Xylan degradation</keyword>
<name>A0A1F6UZX0_9BACT</name>
<evidence type="ECO:0000256" key="2">
    <source>
        <dbReference type="ARBA" id="ARBA00022525"/>
    </source>
</evidence>
<evidence type="ECO:0000313" key="9">
    <source>
        <dbReference type="EMBL" id="OGI62786.1"/>
    </source>
</evidence>
<dbReference type="PANTHER" id="PTHR38050">
    <property type="match status" value="1"/>
</dbReference>
<gene>
    <name evidence="9" type="ORF">A2818_00885</name>
</gene>
<dbReference type="Pfam" id="PF02230">
    <property type="entry name" value="Abhydrolase_2"/>
    <property type="match status" value="1"/>
</dbReference>
<dbReference type="EMBL" id="MFTN01000020">
    <property type="protein sequence ID" value="OGI62786.1"/>
    <property type="molecule type" value="Genomic_DNA"/>
</dbReference>
<dbReference type="GO" id="GO:0005576">
    <property type="term" value="C:extracellular region"/>
    <property type="evidence" value="ECO:0007669"/>
    <property type="project" value="UniProtKB-SubCell"/>
</dbReference>
<dbReference type="InterPro" id="IPR043595">
    <property type="entry name" value="FaeB/C/D"/>
</dbReference>
<evidence type="ECO:0000313" key="10">
    <source>
        <dbReference type="Proteomes" id="UP000177602"/>
    </source>
</evidence>
<evidence type="ECO:0000259" key="8">
    <source>
        <dbReference type="Pfam" id="PF02230"/>
    </source>
</evidence>
<dbReference type="PANTHER" id="PTHR38050:SF2">
    <property type="entry name" value="FERULOYL ESTERASE C-RELATED"/>
    <property type="match status" value="1"/>
</dbReference>
<evidence type="ECO:0000256" key="4">
    <source>
        <dbReference type="ARBA" id="ARBA00022729"/>
    </source>
</evidence>
<evidence type="ECO:0000256" key="7">
    <source>
        <dbReference type="ARBA" id="ARBA00023326"/>
    </source>
</evidence>
<dbReference type="SUPFAM" id="SSF53474">
    <property type="entry name" value="alpha/beta-Hydrolases"/>
    <property type="match status" value="1"/>
</dbReference>
<dbReference type="AlphaFoldDB" id="A0A1F6UZX0"/>
<evidence type="ECO:0000256" key="1">
    <source>
        <dbReference type="ARBA" id="ARBA00004613"/>
    </source>
</evidence>
<proteinExistence type="predicted"/>
<keyword evidence="2" id="KW-0964">Secreted</keyword>
<dbReference type="STRING" id="1801737.A2818_00885"/>
<dbReference type="GO" id="GO:0030600">
    <property type="term" value="F:feruloyl esterase activity"/>
    <property type="evidence" value="ECO:0007669"/>
    <property type="project" value="InterPro"/>
</dbReference>
<reference evidence="9 10" key="1">
    <citation type="journal article" date="2016" name="Nat. Commun.">
        <title>Thousands of microbial genomes shed light on interconnected biogeochemical processes in an aquifer system.</title>
        <authorList>
            <person name="Anantharaman K."/>
            <person name="Brown C.T."/>
            <person name="Hug L.A."/>
            <person name="Sharon I."/>
            <person name="Castelle C.J."/>
            <person name="Probst A.J."/>
            <person name="Thomas B.C."/>
            <person name="Singh A."/>
            <person name="Wilkins M.J."/>
            <person name="Karaoz U."/>
            <person name="Brodie E.L."/>
            <person name="Williams K.H."/>
            <person name="Hubbard S.S."/>
            <person name="Banfield J.F."/>
        </authorList>
    </citation>
    <scope>NUCLEOTIDE SEQUENCE [LARGE SCALE GENOMIC DNA]</scope>
</reference>
<dbReference type="InterPro" id="IPR003140">
    <property type="entry name" value="PLipase/COase/thioEstase"/>
</dbReference>
<dbReference type="Proteomes" id="UP000177602">
    <property type="component" value="Unassembled WGS sequence"/>
</dbReference>
<evidence type="ECO:0000256" key="5">
    <source>
        <dbReference type="ARBA" id="ARBA00022801"/>
    </source>
</evidence>
<comment type="subcellular location">
    <subcellularLocation>
        <location evidence="1">Secreted</location>
    </subcellularLocation>
</comment>
<evidence type="ECO:0000256" key="3">
    <source>
        <dbReference type="ARBA" id="ARBA00022651"/>
    </source>
</evidence>
<keyword evidence="5" id="KW-0378">Hydrolase</keyword>
<feature type="domain" description="Phospholipase/carboxylesterase/thioesterase" evidence="8">
    <location>
        <begin position="63"/>
        <end position="206"/>
    </location>
</feature>
<accession>A0A1F6UZX0</accession>
<keyword evidence="7" id="KW-0624">Polysaccharide degradation</keyword>
<dbReference type="InterPro" id="IPR029058">
    <property type="entry name" value="AB_hydrolase_fold"/>
</dbReference>
<sequence>MFNKNKNFNLLSLMLVALTIAYLSVAASFQKIRPESVQSFSFTIDGRERNYLAYVPKNFADAQSAFPVVIVLHGGGGPMGNAEMMMETSGWAQKSEREKFLAVFPNGTLRDPGKPVELKGNIQEWSDGSGRSYAEQNGVDDVAFINMLIDDLFVKFPADKERIFVTGFSNGASMAFRLGVELSGRIAAIAPVAGVFSNPPSALNSPVSLFYISGSEDKRPEISTSKNPFNTSILEDKRPQASPKEFSSFSQNPVALWAQMLGCPGPSKASLKDRNVRTIAYAPCRGNSEVVTYTIEGMGHVYPGARTELWEEGADNPANDIINATDVAWDFFKTHKKTSVQSLLHNDQCQIFRERNEKIKCWEKALTDELKERGLEASFLLFKELYNADQDFAGECHAFTHLIGTEAYNLFKNNKDFSVPAVVSFCNYGFYHGFMEALLTTGGNIEEARKFCAYIDEKLAGKNPESPEQCYHGIGHGNAGVHDKRLWGNADAIITQGLKICKFVADTKDRLYRCASGVYNAISDFHTKGEFGFSMDMIDMEDPLKICSEQSKEYQEPCYGNMKSVVSTVTGGDFKKVTAIVSKIPDIHNAEVTMWYLAGYNMNTKLYLKDYSSDIAICRSAPSDLYFPCIRGLATGFLWYATPEEEYKGALNFCALDTLLSEERHACFLEIIPRLSFYYSYTKVMEICETKLVPDAWKETCRTKQLNQKINSN</sequence>
<organism evidence="9 10">
    <name type="scientific">Candidatus Nomurabacteria bacterium RIFCSPHIGHO2_01_FULL_40_12</name>
    <dbReference type="NCBI Taxonomy" id="1801737"/>
    <lineage>
        <taxon>Bacteria</taxon>
        <taxon>Candidatus Nomuraibacteriota</taxon>
    </lineage>
</organism>
<keyword evidence="6" id="KW-0119">Carbohydrate metabolism</keyword>